<dbReference type="InterPro" id="IPR036291">
    <property type="entry name" value="NAD(P)-bd_dom_sf"/>
</dbReference>
<dbReference type="SUPFAM" id="SSF51735">
    <property type="entry name" value="NAD(P)-binding Rossmann-fold domains"/>
    <property type="match status" value="1"/>
</dbReference>
<dbReference type="STRING" id="1688.BCUN_1574"/>
<gene>
    <name evidence="3" type="ORF">BCUN_1574</name>
</gene>
<keyword evidence="4" id="KW-1185">Reference proteome</keyword>
<dbReference type="Pfam" id="PF00106">
    <property type="entry name" value="adh_short"/>
    <property type="match status" value="1"/>
</dbReference>
<proteinExistence type="inferred from homology"/>
<dbReference type="PANTHER" id="PTHR44196">
    <property type="entry name" value="DEHYDROGENASE/REDUCTASE SDR FAMILY MEMBER 7B"/>
    <property type="match status" value="1"/>
</dbReference>
<dbReference type="AlphaFoldDB" id="A0A087AM07"/>
<organism evidence="3 4">
    <name type="scientific">Bifidobacterium cuniculi</name>
    <dbReference type="NCBI Taxonomy" id="1688"/>
    <lineage>
        <taxon>Bacteria</taxon>
        <taxon>Bacillati</taxon>
        <taxon>Actinomycetota</taxon>
        <taxon>Actinomycetes</taxon>
        <taxon>Bifidobacteriales</taxon>
        <taxon>Bifidobacteriaceae</taxon>
        <taxon>Bifidobacterium</taxon>
    </lineage>
</organism>
<dbReference type="InterPro" id="IPR002347">
    <property type="entry name" value="SDR_fam"/>
</dbReference>
<dbReference type="PRINTS" id="PR00081">
    <property type="entry name" value="GDHRDH"/>
</dbReference>
<dbReference type="eggNOG" id="COG4221">
    <property type="taxonomic scope" value="Bacteria"/>
</dbReference>
<sequence>MTQDAPRQGTARTAVVTGAAGGVGSHTVHTLASLGWRVVAVVRTSQDAGSLERIDGVEATAVDLSDTDGLSAWAETQLAPRLSDGLDLLVHAAAVASVGPAADADAATWQRVLRTNVAAPALLTGALLPQVRAARGTIVFINSGAGERAVPDHAVYAASKHALRGYANTLRLEEAGHGVRVTTIYPGQIDTKMLAGIDRTLDVPFEPDRYIRPQTVADTIAWVAGLGPDAHVTNLDLRPRQEVGAEFNV</sequence>
<evidence type="ECO:0000256" key="1">
    <source>
        <dbReference type="ARBA" id="ARBA00006484"/>
    </source>
</evidence>
<accession>A0A087AM07</accession>
<comment type="caution">
    <text evidence="3">The sequence shown here is derived from an EMBL/GenBank/DDBJ whole genome shotgun (WGS) entry which is preliminary data.</text>
</comment>
<dbReference type="GO" id="GO:0016491">
    <property type="term" value="F:oxidoreductase activity"/>
    <property type="evidence" value="ECO:0007669"/>
    <property type="project" value="UniProtKB-KW"/>
</dbReference>
<dbReference type="RefSeq" id="WP_051921008.1">
    <property type="nucleotide sequence ID" value="NZ_JGYV01000024.1"/>
</dbReference>
<dbReference type="Proteomes" id="UP000029067">
    <property type="component" value="Unassembled WGS sequence"/>
</dbReference>
<dbReference type="PROSITE" id="PS00061">
    <property type="entry name" value="ADH_SHORT"/>
    <property type="match status" value="1"/>
</dbReference>
<dbReference type="PANTHER" id="PTHR44196:SF1">
    <property type="entry name" value="DEHYDROGENASE_REDUCTASE SDR FAMILY MEMBER 7B"/>
    <property type="match status" value="1"/>
</dbReference>
<dbReference type="Gene3D" id="3.40.50.720">
    <property type="entry name" value="NAD(P)-binding Rossmann-like Domain"/>
    <property type="match status" value="1"/>
</dbReference>
<dbReference type="InterPro" id="IPR020904">
    <property type="entry name" value="Sc_DH/Rdtase_CS"/>
</dbReference>
<protein>
    <submittedName>
        <fullName evidence="3">Short chain dehydrogenase</fullName>
    </submittedName>
</protein>
<dbReference type="GO" id="GO:0016020">
    <property type="term" value="C:membrane"/>
    <property type="evidence" value="ECO:0007669"/>
    <property type="project" value="TreeGrafter"/>
</dbReference>
<keyword evidence="2" id="KW-0560">Oxidoreductase</keyword>
<comment type="similarity">
    <text evidence="1">Belongs to the short-chain dehydrogenases/reductases (SDR) family.</text>
</comment>
<reference evidence="3 4" key="1">
    <citation type="submission" date="2014-03" db="EMBL/GenBank/DDBJ databases">
        <title>Genomics of Bifidobacteria.</title>
        <authorList>
            <person name="Ventura M."/>
            <person name="Milani C."/>
            <person name="Lugli G.A."/>
        </authorList>
    </citation>
    <scope>NUCLEOTIDE SEQUENCE [LARGE SCALE GENOMIC DNA]</scope>
    <source>
        <strain evidence="3 4">LMG 10738</strain>
    </source>
</reference>
<dbReference type="OrthoDB" id="158573at2"/>
<name>A0A087AM07_9BIFI</name>
<evidence type="ECO:0000256" key="2">
    <source>
        <dbReference type="ARBA" id="ARBA00023002"/>
    </source>
</evidence>
<evidence type="ECO:0000313" key="4">
    <source>
        <dbReference type="Proteomes" id="UP000029067"/>
    </source>
</evidence>
<dbReference type="NCBIfam" id="NF006073">
    <property type="entry name" value="PRK08219.1"/>
    <property type="match status" value="1"/>
</dbReference>
<evidence type="ECO:0000313" key="3">
    <source>
        <dbReference type="EMBL" id="KFI59807.1"/>
    </source>
</evidence>
<dbReference type="EMBL" id="JGYV01000024">
    <property type="protein sequence ID" value="KFI59807.1"/>
    <property type="molecule type" value="Genomic_DNA"/>
</dbReference>